<keyword evidence="1" id="KW-1133">Transmembrane helix</keyword>
<dbReference type="AlphaFoldDB" id="A0A7S1S4D8"/>
<dbReference type="InterPro" id="IPR013785">
    <property type="entry name" value="Aldolase_TIM"/>
</dbReference>
<sequence length="576" mass="63910">MGGKRWDAAARALLALVQSGIYFTALYYSKPSQRRWCTHDWQKYDCLGEDGQRAMRSNGTDLQVVLPSYGQTGTTSVITALRELGYRAYHADDYCIYSRSLMWDRFDNALWSRGVSRCRMEAIALEPTTDAVRMAVRMSPKAKFILTWRKFSSWFKSTTGARVKEVRWGSIHEVLSKGNRFIPWIETWDDAFGTIRRVRQRGEPFFLTRDPIVAYIYRTACNGYAWHTNDHKSRGTFKSGAHEESYLGHQNEIRMLVPKERLLEFDVTKHSWEDLDRFLGRDSGRAGTPFPKPRTKETRTNDIVLESNWRNTRWALVVFMILHTLNILLIALAVRLLVWLLWLLAWALQLVDWPLEGAEELFEDAMDESPLVVVLEGVDPQTAVPLGRALLDAGARALAVPLHLPDAAESLRALAEALPPGSLALGGCAPRTADDVTAVYEVRGHFVLGPFPDRSVLRRTRSLGLAGLPVVCTPSEAAAAWRTGAVGLVVPAELASPAVMLACRDCLPQGTRVLAWGRADPGAVEDYWAAGARGFIASLGRPGESATDHTAAAPVAALVRACRAPARLWAAAAAQA</sequence>
<name>A0A7S1S4D8_ALECA</name>
<accession>A0A7S1S4D8</accession>
<dbReference type="GO" id="GO:0016829">
    <property type="term" value="F:lyase activity"/>
    <property type="evidence" value="ECO:0007669"/>
    <property type="project" value="InterPro"/>
</dbReference>
<reference evidence="2" key="1">
    <citation type="submission" date="2021-01" db="EMBL/GenBank/DDBJ databases">
        <authorList>
            <person name="Corre E."/>
            <person name="Pelletier E."/>
            <person name="Niang G."/>
            <person name="Scheremetjew M."/>
            <person name="Finn R."/>
            <person name="Kale V."/>
            <person name="Holt S."/>
            <person name="Cochrane G."/>
            <person name="Meng A."/>
            <person name="Brown T."/>
            <person name="Cohen L."/>
        </authorList>
    </citation>
    <scope>NUCLEOTIDE SEQUENCE</scope>
    <source>
        <strain evidence="2">OF101</strain>
    </source>
</reference>
<dbReference type="EMBL" id="HBGE01102622">
    <property type="protein sequence ID" value="CAD9184416.1"/>
    <property type="molecule type" value="Transcribed_RNA"/>
</dbReference>
<gene>
    <name evidence="2" type="ORF">ACAT0790_LOCUS61188</name>
</gene>
<keyword evidence="1" id="KW-0812">Transmembrane</keyword>
<dbReference type="InterPro" id="IPR040632">
    <property type="entry name" value="Sulfotransfer_4"/>
</dbReference>
<dbReference type="Gene3D" id="3.20.20.70">
    <property type="entry name" value="Aldolase class I"/>
    <property type="match status" value="1"/>
</dbReference>
<dbReference type="SUPFAM" id="SSF51569">
    <property type="entry name" value="Aldolase"/>
    <property type="match status" value="1"/>
</dbReference>
<dbReference type="InterPro" id="IPR000887">
    <property type="entry name" value="Aldlse_KDPG_KHG"/>
</dbReference>
<proteinExistence type="predicted"/>
<evidence type="ECO:0000313" key="2">
    <source>
        <dbReference type="EMBL" id="CAD9184416.1"/>
    </source>
</evidence>
<protein>
    <submittedName>
        <fullName evidence="2">Uncharacterized protein</fullName>
    </submittedName>
</protein>
<dbReference type="PANTHER" id="PTHR36978">
    <property type="entry name" value="P-LOOP CONTAINING NUCLEOTIDE TRIPHOSPHATE HYDROLASE"/>
    <property type="match status" value="1"/>
</dbReference>
<dbReference type="PANTHER" id="PTHR36978:SF4">
    <property type="entry name" value="P-LOOP CONTAINING NUCLEOSIDE TRIPHOSPHATE HYDROLASE PROTEIN"/>
    <property type="match status" value="1"/>
</dbReference>
<dbReference type="CDD" id="cd00452">
    <property type="entry name" value="KDPG_aldolase"/>
    <property type="match status" value="1"/>
</dbReference>
<feature type="transmembrane region" description="Helical" evidence="1">
    <location>
        <begin position="12"/>
        <end position="29"/>
    </location>
</feature>
<dbReference type="InterPro" id="IPR027417">
    <property type="entry name" value="P-loop_NTPase"/>
</dbReference>
<keyword evidence="1" id="KW-0472">Membrane</keyword>
<dbReference type="Pfam" id="PF17784">
    <property type="entry name" value="Sulfotransfer_4"/>
    <property type="match status" value="1"/>
</dbReference>
<evidence type="ECO:0000256" key="1">
    <source>
        <dbReference type="SAM" id="Phobius"/>
    </source>
</evidence>
<organism evidence="2">
    <name type="scientific">Alexandrium catenella</name>
    <name type="common">Red tide dinoflagellate</name>
    <name type="synonym">Gonyaulax catenella</name>
    <dbReference type="NCBI Taxonomy" id="2925"/>
    <lineage>
        <taxon>Eukaryota</taxon>
        <taxon>Sar</taxon>
        <taxon>Alveolata</taxon>
        <taxon>Dinophyceae</taxon>
        <taxon>Gonyaulacales</taxon>
        <taxon>Pyrocystaceae</taxon>
        <taxon>Alexandrium</taxon>
    </lineage>
</organism>
<feature type="transmembrane region" description="Helical" evidence="1">
    <location>
        <begin position="314"/>
        <end position="342"/>
    </location>
</feature>
<dbReference type="Gene3D" id="3.40.50.300">
    <property type="entry name" value="P-loop containing nucleotide triphosphate hydrolases"/>
    <property type="match status" value="1"/>
</dbReference>